<evidence type="ECO:0000256" key="8">
    <source>
        <dbReference type="ARBA" id="ARBA00023136"/>
    </source>
</evidence>
<dbReference type="InterPro" id="IPR000531">
    <property type="entry name" value="Beta-barrel_TonB"/>
</dbReference>
<protein>
    <submittedName>
        <fullName evidence="16">Ligand-gated channel</fullName>
    </submittedName>
</protein>
<keyword evidence="7 12" id="KW-0798">TonB box</keyword>
<proteinExistence type="inferred from homology"/>
<keyword evidence="17" id="KW-1185">Reference proteome</keyword>
<dbReference type="InterPro" id="IPR039426">
    <property type="entry name" value="TonB-dep_rcpt-like"/>
</dbReference>
<accession>A0A0M0I660</accession>
<evidence type="ECO:0000313" key="16">
    <source>
        <dbReference type="EMBL" id="KOO09403.1"/>
    </source>
</evidence>
<evidence type="ECO:0000256" key="13">
    <source>
        <dbReference type="SAM" id="SignalP"/>
    </source>
</evidence>
<keyword evidence="3 11" id="KW-0813">Transport</keyword>
<dbReference type="PROSITE" id="PS52016">
    <property type="entry name" value="TONB_DEPENDENT_REC_3"/>
    <property type="match status" value="1"/>
</dbReference>
<dbReference type="GO" id="GO:0044718">
    <property type="term" value="P:siderophore transmembrane transport"/>
    <property type="evidence" value="ECO:0007669"/>
    <property type="project" value="TreeGrafter"/>
</dbReference>
<evidence type="ECO:0000256" key="5">
    <source>
        <dbReference type="ARBA" id="ARBA00022692"/>
    </source>
</evidence>
<dbReference type="InterPro" id="IPR037066">
    <property type="entry name" value="Plug_dom_sf"/>
</dbReference>
<dbReference type="Gene3D" id="2.170.130.10">
    <property type="entry name" value="TonB-dependent receptor, plug domain"/>
    <property type="match status" value="1"/>
</dbReference>
<keyword evidence="8 11" id="KW-0472">Membrane</keyword>
<dbReference type="Pfam" id="PF00593">
    <property type="entry name" value="TonB_dep_Rec_b-barrel"/>
    <property type="match status" value="1"/>
</dbReference>
<dbReference type="PANTHER" id="PTHR30069:SF29">
    <property type="entry name" value="HEMOGLOBIN AND HEMOGLOBIN-HAPTOGLOBIN-BINDING PROTEIN 1-RELATED"/>
    <property type="match status" value="1"/>
</dbReference>
<gene>
    <name evidence="16" type="ORF">AKJ31_03355</name>
</gene>
<dbReference type="Pfam" id="PF07715">
    <property type="entry name" value="Plug"/>
    <property type="match status" value="1"/>
</dbReference>
<dbReference type="STRING" id="171383.AKJ31_03355"/>
<evidence type="ECO:0000256" key="1">
    <source>
        <dbReference type="ARBA" id="ARBA00004571"/>
    </source>
</evidence>
<feature type="signal peptide" evidence="13">
    <location>
        <begin position="1"/>
        <end position="21"/>
    </location>
</feature>
<evidence type="ECO:0000256" key="11">
    <source>
        <dbReference type="PROSITE-ProRule" id="PRU01360"/>
    </source>
</evidence>
<reference evidence="17" key="1">
    <citation type="submission" date="2015-08" db="EMBL/GenBank/DDBJ databases">
        <title>Vibrio galatheae sp. nov., a novel member of the Vibrionaceae family isolated from the Solomon Islands.</title>
        <authorList>
            <person name="Giubergia S."/>
            <person name="Machado H."/>
            <person name="Mateiu R.V."/>
            <person name="Gram L."/>
        </authorList>
    </citation>
    <scope>NUCLEOTIDE SEQUENCE [LARGE SCALE GENOMIC DNA]</scope>
    <source>
        <strain evidence="17">DSM 19134</strain>
    </source>
</reference>
<dbReference type="CDD" id="cd01347">
    <property type="entry name" value="ligand_gated_channel"/>
    <property type="match status" value="1"/>
</dbReference>
<dbReference type="Proteomes" id="UP000037530">
    <property type="component" value="Unassembled WGS sequence"/>
</dbReference>
<keyword evidence="10 11" id="KW-0998">Cell outer membrane</keyword>
<dbReference type="InterPro" id="IPR010949">
    <property type="entry name" value="TonB_Hb/transfer/lactofer_rcpt"/>
</dbReference>
<organism evidence="16 17">
    <name type="scientific">Vibrio hepatarius</name>
    <dbReference type="NCBI Taxonomy" id="171383"/>
    <lineage>
        <taxon>Bacteria</taxon>
        <taxon>Pseudomonadati</taxon>
        <taxon>Pseudomonadota</taxon>
        <taxon>Gammaproteobacteria</taxon>
        <taxon>Vibrionales</taxon>
        <taxon>Vibrionaceae</taxon>
        <taxon>Vibrio</taxon>
        <taxon>Vibrio oreintalis group</taxon>
    </lineage>
</organism>
<keyword evidence="6 13" id="KW-0732">Signal</keyword>
<comment type="similarity">
    <text evidence="2">Belongs to the TonB-dependent receptor family. Hemoglobin/haptoglobin binding protein subfamily.</text>
</comment>
<evidence type="ECO:0000256" key="6">
    <source>
        <dbReference type="ARBA" id="ARBA00022729"/>
    </source>
</evidence>
<dbReference type="InterPro" id="IPR036942">
    <property type="entry name" value="Beta-barrel_TonB_sf"/>
</dbReference>
<dbReference type="RefSeq" id="WP_053407662.1">
    <property type="nucleotide sequence ID" value="NZ_LHPI01000001.1"/>
</dbReference>
<dbReference type="NCBIfam" id="TIGR01786">
    <property type="entry name" value="TonB-hemlactrns"/>
    <property type="match status" value="1"/>
</dbReference>
<evidence type="ECO:0000256" key="2">
    <source>
        <dbReference type="ARBA" id="ARBA00008143"/>
    </source>
</evidence>
<dbReference type="AlphaFoldDB" id="A0A0M0I660"/>
<evidence type="ECO:0000256" key="3">
    <source>
        <dbReference type="ARBA" id="ARBA00022448"/>
    </source>
</evidence>
<keyword evidence="5 11" id="KW-0812">Transmembrane</keyword>
<evidence type="ECO:0000256" key="7">
    <source>
        <dbReference type="ARBA" id="ARBA00023077"/>
    </source>
</evidence>
<comment type="subcellular location">
    <subcellularLocation>
        <location evidence="1 11">Cell outer membrane</location>
        <topology evidence="1 11">Multi-pass membrane protein</topology>
    </subcellularLocation>
</comment>
<dbReference type="NCBIfam" id="TIGR01785">
    <property type="entry name" value="TonB-hemin"/>
    <property type="match status" value="1"/>
</dbReference>
<keyword evidence="9" id="KW-0675">Receptor</keyword>
<dbReference type="PANTHER" id="PTHR30069">
    <property type="entry name" value="TONB-DEPENDENT OUTER MEMBRANE RECEPTOR"/>
    <property type="match status" value="1"/>
</dbReference>
<dbReference type="SUPFAM" id="SSF56935">
    <property type="entry name" value="Porins"/>
    <property type="match status" value="1"/>
</dbReference>
<feature type="domain" description="TonB-dependent receptor-like beta-barrel" evidence="14">
    <location>
        <begin position="245"/>
        <end position="689"/>
    </location>
</feature>
<feature type="chain" id="PRO_5005600669" evidence="13">
    <location>
        <begin position="22"/>
        <end position="728"/>
    </location>
</feature>
<dbReference type="GO" id="GO:0015232">
    <property type="term" value="F:heme transmembrane transporter activity"/>
    <property type="evidence" value="ECO:0007669"/>
    <property type="project" value="InterPro"/>
</dbReference>
<name>A0A0M0I660_9VIBR</name>
<sequence>MYKRSILSASIILALTPTAHAKEYALLDEVVVSATRTEQNKTDVSASIESVSSQDMEKRLSSDLKDAVQYTPGVQATTSGRFGLSGFNIRGMDGDRVQIVVDGVAQSTPFNPGGGGTQAIYPNMVEIDTLKSIEINKGPSSTLYGSNSLGGTVVLTTKDPEDVLKTDGDEHRFVVKTGYTSDDEQFKNTLTWAMREGDLETLLIGTYADGHETETFGDGDDIEGDDRGLENPADKDLSNVLAKAYYQVNDAHRIGLLFERYNYKYDENRLSGNYTLSMGPAGSFTYDNAQSHDESTRTRYGVNHEYQANNAIFDKLFWQLNYQTSKTVNNNVSYVEIVDPSNRFGGNYAGDRSRLRQAKDDNIQFDVQFDKLLDISGSSHELTYGANYKHSDFELNNKDIFLDDPSKNKAGSTTIPDAKVVQWGVYLQDNAFLLNEALVINAGIRYDKFEADPSTDDGFTSEHVKNNNDAFTGKLGAVYHFNKNLSTFAQVSQGFKAPTVEQLYYEYDTGTIFVPNSDLEAEKSTSYEIGFRGKNEHTKFELTGFINDYKDFIDSQELVSSDPNKDSETLVNRDKVEIRGAEFSSTVLLDGAFGAPTGTYTKLAVSYAEGEDKKTGKHLDSVAPLTTVLGFGYDNLGYNFGGLANVTLVDSKDKWSDEDNVTASGYGILDLTMYYMPVEDLTLRAGLFNAFDRKYWTYNDLKSKDSDDNLDFHSQPGRNWAITASYEF</sequence>
<feature type="domain" description="TonB-dependent receptor plug" evidence="15">
    <location>
        <begin position="41"/>
        <end position="152"/>
    </location>
</feature>
<evidence type="ECO:0000259" key="15">
    <source>
        <dbReference type="Pfam" id="PF07715"/>
    </source>
</evidence>
<dbReference type="InterPro" id="IPR012910">
    <property type="entry name" value="Plug_dom"/>
</dbReference>
<dbReference type="GO" id="GO:0009279">
    <property type="term" value="C:cell outer membrane"/>
    <property type="evidence" value="ECO:0007669"/>
    <property type="project" value="UniProtKB-SubCell"/>
</dbReference>
<dbReference type="PATRIC" id="fig|171383.3.peg.692"/>
<keyword evidence="4 11" id="KW-1134">Transmembrane beta strand</keyword>
<evidence type="ECO:0000256" key="4">
    <source>
        <dbReference type="ARBA" id="ARBA00022452"/>
    </source>
</evidence>
<comment type="caution">
    <text evidence="16">The sequence shown here is derived from an EMBL/GenBank/DDBJ whole genome shotgun (WGS) entry which is preliminary data.</text>
</comment>
<dbReference type="EMBL" id="LHPI01000001">
    <property type="protein sequence ID" value="KOO09403.1"/>
    <property type="molecule type" value="Genomic_DNA"/>
</dbReference>
<evidence type="ECO:0000256" key="9">
    <source>
        <dbReference type="ARBA" id="ARBA00023170"/>
    </source>
</evidence>
<dbReference type="OrthoDB" id="9764669at2"/>
<evidence type="ECO:0000259" key="14">
    <source>
        <dbReference type="Pfam" id="PF00593"/>
    </source>
</evidence>
<dbReference type="GO" id="GO:0015344">
    <property type="term" value="F:siderophore uptake transmembrane transporter activity"/>
    <property type="evidence" value="ECO:0007669"/>
    <property type="project" value="TreeGrafter"/>
</dbReference>
<dbReference type="Gene3D" id="2.40.170.20">
    <property type="entry name" value="TonB-dependent receptor, beta-barrel domain"/>
    <property type="match status" value="1"/>
</dbReference>
<evidence type="ECO:0000313" key="17">
    <source>
        <dbReference type="Proteomes" id="UP000037530"/>
    </source>
</evidence>
<evidence type="ECO:0000256" key="12">
    <source>
        <dbReference type="RuleBase" id="RU003357"/>
    </source>
</evidence>
<dbReference type="InterPro" id="IPR011276">
    <property type="entry name" value="TonB_haem/Hb_rcpt"/>
</dbReference>
<evidence type="ECO:0000256" key="10">
    <source>
        <dbReference type="ARBA" id="ARBA00023237"/>
    </source>
</evidence>